<keyword evidence="2" id="KW-1185">Reference proteome</keyword>
<dbReference type="OrthoDB" id="4956084at2"/>
<dbReference type="Pfam" id="PF05717">
    <property type="entry name" value="TnpB_IS66"/>
    <property type="match status" value="1"/>
</dbReference>
<dbReference type="PANTHER" id="PTHR36455">
    <property type="match status" value="1"/>
</dbReference>
<gene>
    <name evidence="1" type="primary">tnpB</name>
    <name evidence="1" type="ORF">F1649_22340</name>
</gene>
<reference evidence="1 2" key="1">
    <citation type="submission" date="2019-09" db="EMBL/GenBank/DDBJ databases">
        <title>Pararcticibacter amylolyticus gen. nov., sp. nov., isolated from a rottenly hemp rope, and reclassification of Pedobacter tournemirensis as Pararcticibacter tournemirensis comb. nov.</title>
        <authorList>
            <person name="Cai Y."/>
        </authorList>
    </citation>
    <scope>NUCLEOTIDE SEQUENCE [LARGE SCALE GENOMIC DNA]</scope>
    <source>
        <strain evidence="1 2">TF5-37.2-LB10</strain>
    </source>
</reference>
<organism evidence="1 2">
    <name type="scientific">Arcticibacter tournemirensis</name>
    <dbReference type="NCBI Taxonomy" id="699437"/>
    <lineage>
        <taxon>Bacteria</taxon>
        <taxon>Pseudomonadati</taxon>
        <taxon>Bacteroidota</taxon>
        <taxon>Sphingobacteriia</taxon>
        <taxon>Sphingobacteriales</taxon>
        <taxon>Sphingobacteriaceae</taxon>
        <taxon>Arcticibacter</taxon>
    </lineage>
</organism>
<dbReference type="PANTHER" id="PTHR36455:SF1">
    <property type="entry name" value="BLR8292 PROTEIN"/>
    <property type="match status" value="1"/>
</dbReference>
<dbReference type="NCBIfam" id="NF033819">
    <property type="entry name" value="IS66_TnpB"/>
    <property type="match status" value="1"/>
</dbReference>
<protein>
    <submittedName>
        <fullName evidence="1">IS66 family insertion sequence element accessory protein TnpB</fullName>
    </submittedName>
</protein>
<dbReference type="RefSeq" id="WP_141814216.1">
    <property type="nucleotide sequence ID" value="NZ_VFPL01000001.1"/>
</dbReference>
<name>A0A5M9GHQ9_9SPHI</name>
<evidence type="ECO:0000313" key="1">
    <source>
        <dbReference type="EMBL" id="KAA8474172.1"/>
    </source>
</evidence>
<comment type="caution">
    <text evidence="1">The sequence shown here is derived from an EMBL/GenBank/DDBJ whole genome shotgun (WGS) entry which is preliminary data.</text>
</comment>
<dbReference type="EMBL" id="VWNE01000065">
    <property type="protein sequence ID" value="KAA8474172.1"/>
    <property type="molecule type" value="Genomic_DNA"/>
</dbReference>
<evidence type="ECO:0000313" key="2">
    <source>
        <dbReference type="Proteomes" id="UP000322918"/>
    </source>
</evidence>
<dbReference type="AlphaFoldDB" id="A0A5M9GHQ9"/>
<sequence length="121" mass="13981">MSLLSLPAHVHYYLYAGHADMRRTFEGLCDLVRNEMQADPLDHQVYIFINRRGTQVKLLLWEGDGFSIYHKRLEAGTFERPAATGNGQQVIISRTSLQLILQGVRLQSVSYRKRYERKPSS</sequence>
<dbReference type="Proteomes" id="UP000322918">
    <property type="component" value="Unassembled WGS sequence"/>
</dbReference>
<proteinExistence type="predicted"/>
<dbReference type="InterPro" id="IPR008878">
    <property type="entry name" value="Transposase_IS66_Orf2"/>
</dbReference>
<accession>A0A5M9GHQ9</accession>